<evidence type="ECO:0000313" key="2">
    <source>
        <dbReference type="WBParaSite" id="PSAMB.scaffold784size41397.g8857.t1"/>
    </source>
</evidence>
<dbReference type="Proteomes" id="UP000887566">
    <property type="component" value="Unplaced"/>
</dbReference>
<proteinExistence type="predicted"/>
<reference evidence="2" key="1">
    <citation type="submission" date="2022-11" db="UniProtKB">
        <authorList>
            <consortium name="WormBaseParasite"/>
        </authorList>
    </citation>
    <scope>IDENTIFICATION</scope>
</reference>
<accession>A0A914XCH8</accession>
<keyword evidence="1" id="KW-1185">Reference proteome</keyword>
<dbReference type="AlphaFoldDB" id="A0A914XCH8"/>
<organism evidence="1 2">
    <name type="scientific">Plectus sambesii</name>
    <dbReference type="NCBI Taxonomy" id="2011161"/>
    <lineage>
        <taxon>Eukaryota</taxon>
        <taxon>Metazoa</taxon>
        <taxon>Ecdysozoa</taxon>
        <taxon>Nematoda</taxon>
        <taxon>Chromadorea</taxon>
        <taxon>Plectida</taxon>
        <taxon>Plectina</taxon>
        <taxon>Plectoidea</taxon>
        <taxon>Plectidae</taxon>
        <taxon>Plectus</taxon>
    </lineage>
</organism>
<dbReference type="WBParaSite" id="PSAMB.scaffold784size41397.g8857.t1">
    <property type="protein sequence ID" value="PSAMB.scaffold784size41397.g8857.t1"/>
    <property type="gene ID" value="PSAMB.scaffold784size41397.g8857"/>
</dbReference>
<protein>
    <submittedName>
        <fullName evidence="2">Uncharacterized protein</fullName>
    </submittedName>
</protein>
<evidence type="ECO:0000313" key="1">
    <source>
        <dbReference type="Proteomes" id="UP000887566"/>
    </source>
</evidence>
<name>A0A914XCH8_9BILA</name>
<sequence>MLYCTGDNNKTTAGTGFRILASLAFIRLYTLNYTDNDGTGNDGTGNDGTTGNDDFHQTTHHCEKYQNFLPHRRPLIIFVGAALPARDKCQVKLKRRTELIVGYPPTVIATQNSVLLGDRLAVHDYAKQYYLLTRLDER</sequence>